<keyword evidence="1" id="KW-0812">Transmembrane</keyword>
<dbReference type="RefSeq" id="WP_256394948.1">
    <property type="nucleotide sequence ID" value="NZ_JANHDJ010000001.1"/>
</dbReference>
<evidence type="ECO:0000259" key="2">
    <source>
        <dbReference type="Pfam" id="PF09335"/>
    </source>
</evidence>
<accession>A0ABD6D5K5</accession>
<gene>
    <name evidence="3" type="ORF">ACFSBW_05070</name>
</gene>
<proteinExistence type="predicted"/>
<organism evidence="3 4">
    <name type="scientific">Halohasta litorea</name>
    <dbReference type="NCBI Taxonomy" id="869891"/>
    <lineage>
        <taxon>Archaea</taxon>
        <taxon>Methanobacteriati</taxon>
        <taxon>Methanobacteriota</taxon>
        <taxon>Stenosarchaea group</taxon>
        <taxon>Halobacteria</taxon>
        <taxon>Halobacteriales</taxon>
        <taxon>Haloferacaceae</taxon>
        <taxon>Halohasta</taxon>
    </lineage>
</organism>
<feature type="transmembrane region" description="Helical" evidence="1">
    <location>
        <begin position="41"/>
        <end position="63"/>
    </location>
</feature>
<comment type="caution">
    <text evidence="3">The sequence shown here is derived from an EMBL/GenBank/DDBJ whole genome shotgun (WGS) entry which is preliminary data.</text>
</comment>
<reference evidence="3 4" key="1">
    <citation type="journal article" date="2019" name="Int. J. Syst. Evol. Microbiol.">
        <title>The Global Catalogue of Microorganisms (GCM) 10K type strain sequencing project: providing services to taxonomists for standard genome sequencing and annotation.</title>
        <authorList>
            <consortium name="The Broad Institute Genomics Platform"/>
            <consortium name="The Broad Institute Genome Sequencing Center for Infectious Disease"/>
            <person name="Wu L."/>
            <person name="Ma J."/>
        </authorList>
    </citation>
    <scope>NUCLEOTIDE SEQUENCE [LARGE SCALE GENOMIC DNA]</scope>
    <source>
        <strain evidence="3 4">CGMCC 1.10593</strain>
    </source>
</reference>
<keyword evidence="1" id="KW-1133">Transmembrane helix</keyword>
<evidence type="ECO:0000313" key="4">
    <source>
        <dbReference type="Proteomes" id="UP001597052"/>
    </source>
</evidence>
<dbReference type="EMBL" id="JBHUDM010000001">
    <property type="protein sequence ID" value="MFD1641246.1"/>
    <property type="molecule type" value="Genomic_DNA"/>
</dbReference>
<keyword evidence="4" id="KW-1185">Reference proteome</keyword>
<keyword evidence="1" id="KW-0472">Membrane</keyword>
<feature type="transmembrane region" description="Helical" evidence="1">
    <location>
        <begin position="70"/>
        <end position="94"/>
    </location>
</feature>
<dbReference type="AlphaFoldDB" id="A0ABD6D5K5"/>
<name>A0ABD6D5K5_9EURY</name>
<dbReference type="InterPro" id="IPR032816">
    <property type="entry name" value="VTT_dom"/>
</dbReference>
<dbReference type="Pfam" id="PF09335">
    <property type="entry name" value="VTT_dom"/>
    <property type="match status" value="1"/>
</dbReference>
<sequence>MQRRTRLAVGGVTLLGVGLAAWVVSPAVALARFEALASNPLLFAAVILVVALVRPACAWPTLVLSTGIGFAYGLSGLPLALGALVLTSLPPYWFGASTAGSGRLTTAGQTLLAETGGVRGVTAARLLPLPSDVISAGAGAIHVRLPPYLVGTALGELPWAVLGLTVGRSVDHLTTGELSGAVDPWLVAGMTATAVLLLAGPCYRLASARWSLKLPAAE</sequence>
<evidence type="ECO:0000256" key="1">
    <source>
        <dbReference type="SAM" id="Phobius"/>
    </source>
</evidence>
<evidence type="ECO:0000313" key="3">
    <source>
        <dbReference type="EMBL" id="MFD1641246.1"/>
    </source>
</evidence>
<feature type="transmembrane region" description="Helical" evidence="1">
    <location>
        <begin position="185"/>
        <end position="206"/>
    </location>
</feature>
<protein>
    <submittedName>
        <fullName evidence="3">TVP38/TMEM64 family protein</fullName>
    </submittedName>
</protein>
<feature type="domain" description="VTT" evidence="2">
    <location>
        <begin position="60"/>
        <end position="168"/>
    </location>
</feature>
<dbReference type="Proteomes" id="UP001597052">
    <property type="component" value="Unassembled WGS sequence"/>
</dbReference>